<comment type="catalytic activity">
    <reaction evidence="14 15">
        <text>an alpha-Kdo-(2-&gt;6)-lipid IVA + ATP = a 4-O-phospho-alpha-Kdo-(2-&gt;6)-lipid IVA + ADP + H(+)</text>
        <dbReference type="Rhea" id="RHEA:74271"/>
        <dbReference type="ChEBI" id="CHEBI:15378"/>
        <dbReference type="ChEBI" id="CHEBI:30616"/>
        <dbReference type="ChEBI" id="CHEBI:176428"/>
        <dbReference type="ChEBI" id="CHEBI:193140"/>
        <dbReference type="ChEBI" id="CHEBI:456216"/>
        <dbReference type="EC" id="2.7.1.166"/>
    </reaction>
</comment>
<keyword evidence="11 15" id="KW-0448">Lipopolysaccharide biosynthesis</keyword>
<keyword evidence="10 15" id="KW-0067">ATP-binding</keyword>
<comment type="pathway">
    <text evidence="2 15">Bacterial outer membrane biogenesis; LPS core biosynthesis.</text>
</comment>
<name>A0A640WET1_9GAMM</name>
<comment type="function">
    <text evidence="15">Catalyzes the ATP-dependent phosphorylation of the 3-deoxy-D-manno-octulosonic acid (Kdo) residue in Kdo-lipid IV(A) at the 4-OH position.</text>
</comment>
<keyword evidence="8 15" id="KW-0547">Nucleotide-binding</keyword>
<evidence type="ECO:0000256" key="11">
    <source>
        <dbReference type="ARBA" id="ARBA00022985"/>
    </source>
</evidence>
<keyword evidence="17" id="KW-1185">Reference proteome</keyword>
<dbReference type="GO" id="GO:0005524">
    <property type="term" value="F:ATP binding"/>
    <property type="evidence" value="ECO:0007669"/>
    <property type="project" value="UniProtKB-UniRule"/>
</dbReference>
<keyword evidence="6 15" id="KW-0997">Cell inner membrane</keyword>
<evidence type="ECO:0000256" key="15">
    <source>
        <dbReference type="HAMAP-Rule" id="MF_00521"/>
    </source>
</evidence>
<evidence type="ECO:0000256" key="1">
    <source>
        <dbReference type="ARBA" id="ARBA00004515"/>
    </source>
</evidence>
<dbReference type="EC" id="2.7.1.166" evidence="4 15"/>
<organism evidence="16 17">
    <name type="scientific">Salinicola corii</name>
    <dbReference type="NCBI Taxonomy" id="2606937"/>
    <lineage>
        <taxon>Bacteria</taxon>
        <taxon>Pseudomonadati</taxon>
        <taxon>Pseudomonadota</taxon>
        <taxon>Gammaproteobacteria</taxon>
        <taxon>Oceanospirillales</taxon>
        <taxon>Halomonadaceae</taxon>
        <taxon>Salinicola</taxon>
    </lineage>
</organism>
<comment type="similarity">
    <text evidence="3 15">Belongs to the protein kinase superfamily. KdkA/RfaP family.</text>
</comment>
<keyword evidence="7 15" id="KW-0808">Transferase</keyword>
<dbReference type="GO" id="GO:0005886">
    <property type="term" value="C:plasma membrane"/>
    <property type="evidence" value="ECO:0007669"/>
    <property type="project" value="UniProtKB-SubCell"/>
</dbReference>
<comment type="caution">
    <text evidence="16">The sequence shown here is derived from an EMBL/GenBank/DDBJ whole genome shotgun (WGS) entry which is preliminary data.</text>
</comment>
<sequence>MSLSTYHHRDAHILYDPARLAQPDLPILPEFGEAWLDPDAWAERGLVVGSAPGRGASQFLAVDGARWVLRPYRRGGMAARISHADYLWTGLERTRGFREMRLTRALHQRGLPVPAPVATIVVRHALRYRAALITERLPGSQTLADHLHDATPALLADVGETIRRFHDAGLDHVDLNARNLLVSDDDKVWLIDFDRCRLRPKGAWRQRNLSRLERSLVRFSPANAESLFTAIVEGYRNAPTDHDKV</sequence>
<dbReference type="Pfam" id="PF06293">
    <property type="entry name" value="Kdo"/>
    <property type="match status" value="1"/>
</dbReference>
<dbReference type="Proteomes" id="UP000466024">
    <property type="component" value="Unassembled WGS sequence"/>
</dbReference>
<evidence type="ECO:0000256" key="14">
    <source>
        <dbReference type="ARBA" id="ARBA00034417"/>
    </source>
</evidence>
<evidence type="ECO:0000256" key="9">
    <source>
        <dbReference type="ARBA" id="ARBA00022777"/>
    </source>
</evidence>
<dbReference type="GO" id="GO:0009244">
    <property type="term" value="P:lipopolysaccharide core region biosynthetic process"/>
    <property type="evidence" value="ECO:0007669"/>
    <property type="project" value="UniProtKB-UniRule"/>
</dbReference>
<evidence type="ECO:0000313" key="16">
    <source>
        <dbReference type="EMBL" id="KAA0018642.1"/>
    </source>
</evidence>
<evidence type="ECO:0000256" key="13">
    <source>
        <dbReference type="ARBA" id="ARBA00029511"/>
    </source>
</evidence>
<evidence type="ECO:0000256" key="4">
    <source>
        <dbReference type="ARBA" id="ARBA00011988"/>
    </source>
</evidence>
<evidence type="ECO:0000256" key="2">
    <source>
        <dbReference type="ARBA" id="ARBA00004713"/>
    </source>
</evidence>
<proteinExistence type="inferred from homology"/>
<keyword evidence="12 15" id="KW-0472">Membrane</keyword>
<evidence type="ECO:0000256" key="12">
    <source>
        <dbReference type="ARBA" id="ARBA00023136"/>
    </source>
</evidence>
<keyword evidence="9 15" id="KW-0418">Kinase</keyword>
<dbReference type="GO" id="GO:0016301">
    <property type="term" value="F:kinase activity"/>
    <property type="evidence" value="ECO:0007669"/>
    <property type="project" value="UniProtKB-KW"/>
</dbReference>
<dbReference type="InterPro" id="IPR022826">
    <property type="entry name" value="KDO_kinase"/>
</dbReference>
<dbReference type="RefSeq" id="WP_149435067.1">
    <property type="nucleotide sequence ID" value="NZ_VTPX01000004.1"/>
</dbReference>
<evidence type="ECO:0000256" key="5">
    <source>
        <dbReference type="ARBA" id="ARBA00022475"/>
    </source>
</evidence>
<feature type="active site" evidence="15">
    <location>
        <position position="174"/>
    </location>
</feature>
<dbReference type="UniPathway" id="UPA00958"/>
<evidence type="ECO:0000256" key="3">
    <source>
        <dbReference type="ARBA" id="ARBA00010327"/>
    </source>
</evidence>
<evidence type="ECO:0000256" key="10">
    <source>
        <dbReference type="ARBA" id="ARBA00022840"/>
    </source>
</evidence>
<dbReference type="GO" id="GO:0016773">
    <property type="term" value="F:phosphotransferase activity, alcohol group as acceptor"/>
    <property type="evidence" value="ECO:0007669"/>
    <property type="project" value="UniProtKB-UniRule"/>
</dbReference>
<evidence type="ECO:0000256" key="7">
    <source>
        <dbReference type="ARBA" id="ARBA00022679"/>
    </source>
</evidence>
<dbReference type="InterPro" id="IPR011009">
    <property type="entry name" value="Kinase-like_dom_sf"/>
</dbReference>
<protein>
    <recommendedName>
        <fullName evidence="13 15">3-deoxy-D-manno-octulosonic acid kinase</fullName>
        <shortName evidence="15">Kdo kinase</shortName>
        <ecNumber evidence="4 15">2.7.1.166</ecNumber>
    </recommendedName>
</protein>
<dbReference type="HAMAP" id="MF_00521">
    <property type="entry name" value="KDO_kinase"/>
    <property type="match status" value="1"/>
</dbReference>
<dbReference type="AlphaFoldDB" id="A0A640WET1"/>
<dbReference type="SUPFAM" id="SSF56112">
    <property type="entry name" value="Protein kinase-like (PK-like)"/>
    <property type="match status" value="1"/>
</dbReference>
<evidence type="ECO:0000256" key="8">
    <source>
        <dbReference type="ARBA" id="ARBA00022741"/>
    </source>
</evidence>
<evidence type="ECO:0000256" key="6">
    <source>
        <dbReference type="ARBA" id="ARBA00022519"/>
    </source>
</evidence>
<comment type="subcellular location">
    <subcellularLocation>
        <location evidence="1 15">Cell inner membrane</location>
        <topology evidence="1 15">Peripheral membrane protein</topology>
        <orientation evidence="1 15">Cytoplasmic side</orientation>
    </subcellularLocation>
</comment>
<dbReference type="Gene3D" id="1.10.510.10">
    <property type="entry name" value="Transferase(Phosphotransferase) domain 1"/>
    <property type="match status" value="1"/>
</dbReference>
<reference evidence="16 17" key="1">
    <citation type="submission" date="2019-08" db="EMBL/GenBank/DDBJ databases">
        <title>Bioinformatics analysis of the strain L3 and L5.</title>
        <authorList>
            <person name="Li X."/>
        </authorList>
    </citation>
    <scope>NUCLEOTIDE SEQUENCE [LARGE SCALE GENOMIC DNA]</scope>
    <source>
        <strain evidence="16 17">L3</strain>
    </source>
</reference>
<gene>
    <name evidence="15" type="primary">kdkA</name>
    <name evidence="16" type="ORF">F0A16_09040</name>
</gene>
<dbReference type="EMBL" id="VTPX01000004">
    <property type="protein sequence ID" value="KAA0018642.1"/>
    <property type="molecule type" value="Genomic_DNA"/>
</dbReference>
<dbReference type="NCBIfam" id="NF002475">
    <property type="entry name" value="PRK01723.1"/>
    <property type="match status" value="1"/>
</dbReference>
<accession>A0A640WET1</accession>
<evidence type="ECO:0000313" key="17">
    <source>
        <dbReference type="Proteomes" id="UP000466024"/>
    </source>
</evidence>
<keyword evidence="5 15" id="KW-1003">Cell membrane</keyword>